<feature type="region of interest" description="Disordered" evidence="1">
    <location>
        <begin position="1"/>
        <end position="21"/>
    </location>
</feature>
<dbReference type="InterPro" id="IPR003615">
    <property type="entry name" value="HNH_nuc"/>
</dbReference>
<gene>
    <name evidence="3" type="ORF">SCLTRI_LOCUS4322</name>
</gene>
<sequence>MLRNALKEMNEEEEQIALDTPPDTPISEIYCRKRAWHRRKTLYLDMIGEAFSKHHRQANPTNPANHENENVLGAAGRAHVELVLQLYVKAKRSSKEQSGFRDNLMDYYGVTRTRDGIKECRCVVSHSWGVPKRRTAAHIMPVRLRQLPMKQIFGEEAAEELFSVKNGLMLENQLKHISTITSWQLSRVCPMKVRGS</sequence>
<evidence type="ECO:0000256" key="1">
    <source>
        <dbReference type="SAM" id="MobiDB-lite"/>
    </source>
</evidence>
<reference evidence="3" key="1">
    <citation type="submission" date="2020-10" db="EMBL/GenBank/DDBJ databases">
        <authorList>
            <person name="Kusch S."/>
        </authorList>
    </citation>
    <scope>NUCLEOTIDE SEQUENCE</scope>
    <source>
        <strain evidence="3">SwB9</strain>
    </source>
</reference>
<organism evidence="3 4">
    <name type="scientific">Sclerotinia trifoliorum</name>
    <dbReference type="NCBI Taxonomy" id="28548"/>
    <lineage>
        <taxon>Eukaryota</taxon>
        <taxon>Fungi</taxon>
        <taxon>Dikarya</taxon>
        <taxon>Ascomycota</taxon>
        <taxon>Pezizomycotina</taxon>
        <taxon>Leotiomycetes</taxon>
        <taxon>Helotiales</taxon>
        <taxon>Sclerotiniaceae</taxon>
        <taxon>Sclerotinia</taxon>
    </lineage>
</organism>
<dbReference type="Proteomes" id="UP000624404">
    <property type="component" value="Unassembled WGS sequence"/>
</dbReference>
<feature type="domain" description="HNH nuclease" evidence="2">
    <location>
        <begin position="122"/>
        <end position="174"/>
    </location>
</feature>
<evidence type="ECO:0000313" key="3">
    <source>
        <dbReference type="EMBL" id="CAD6444529.1"/>
    </source>
</evidence>
<dbReference type="AlphaFoldDB" id="A0A8H2VT11"/>
<evidence type="ECO:0000313" key="4">
    <source>
        <dbReference type="Proteomes" id="UP000624404"/>
    </source>
</evidence>
<evidence type="ECO:0000259" key="2">
    <source>
        <dbReference type="Pfam" id="PF13391"/>
    </source>
</evidence>
<keyword evidence="4" id="KW-1185">Reference proteome</keyword>
<proteinExistence type="predicted"/>
<dbReference type="OrthoDB" id="5386595at2759"/>
<accession>A0A8H2VT11</accession>
<comment type="caution">
    <text evidence="3">The sequence shown here is derived from an EMBL/GenBank/DDBJ whole genome shotgun (WGS) entry which is preliminary data.</text>
</comment>
<protein>
    <submittedName>
        <fullName evidence="3">8a40c327-1e55-426b-a5be-61ecbf99b707-CDS</fullName>
    </submittedName>
</protein>
<dbReference type="Pfam" id="PF13391">
    <property type="entry name" value="HNH_2"/>
    <property type="match status" value="1"/>
</dbReference>
<name>A0A8H2VT11_9HELO</name>
<dbReference type="EMBL" id="CAJHIA010000012">
    <property type="protein sequence ID" value="CAD6444529.1"/>
    <property type="molecule type" value="Genomic_DNA"/>
</dbReference>